<evidence type="ECO:0000313" key="3">
    <source>
        <dbReference type="Proteomes" id="UP000256964"/>
    </source>
</evidence>
<dbReference type="Proteomes" id="UP000256964">
    <property type="component" value="Unassembled WGS sequence"/>
</dbReference>
<feature type="compositionally biased region" description="Polar residues" evidence="1">
    <location>
        <begin position="1083"/>
        <end position="1092"/>
    </location>
</feature>
<dbReference type="PANTHER" id="PTHR31912">
    <property type="entry name" value="IP13529P"/>
    <property type="match status" value="1"/>
</dbReference>
<dbReference type="STRING" id="139420.A0A371CST1"/>
<name>A0A371CST1_9APHY</name>
<dbReference type="OrthoDB" id="2246127at2759"/>
<feature type="region of interest" description="Disordered" evidence="1">
    <location>
        <begin position="957"/>
        <end position="1092"/>
    </location>
</feature>
<accession>A0A371CST1</accession>
<protein>
    <submittedName>
        <fullName evidence="2">Uncharacterized protein</fullName>
    </submittedName>
</protein>
<organism evidence="2 3">
    <name type="scientific">Lentinus brumalis</name>
    <dbReference type="NCBI Taxonomy" id="2498619"/>
    <lineage>
        <taxon>Eukaryota</taxon>
        <taxon>Fungi</taxon>
        <taxon>Dikarya</taxon>
        <taxon>Basidiomycota</taxon>
        <taxon>Agaricomycotina</taxon>
        <taxon>Agaricomycetes</taxon>
        <taxon>Polyporales</taxon>
        <taxon>Polyporaceae</taxon>
        <taxon>Lentinus</taxon>
    </lineage>
</organism>
<sequence length="1092" mass="120243">MTAFPRACFGETELEGTRWCCAQCGGCDLPTVRQVKRHRASVLDACGSAPRLVKGKLGNYFSLADFTRLVQHELANPLVAPHMHWYCEDTGESGSETWQFSKWRYEVNGSLAGPMVRDDNGKDYFVDEPALAKVDGLGTIPVIPARWFTRSGTMYALAHILHVNHSRPDTFIVDARESIELPFVDFVVPYPELAADHVHYNLPHPSNVSTIVRRVQAGENIASPTPEVVHDINIPLPHPWRVLAQGKRVLTLPIWFYCDDTSGNVSKKWNKHNSLLFTLAGLPRDQAQLPYNIQFLGTSNIASPLEMFDEVVDVMREARRTGIEAYHCGYDEMVMLMPWVLAMAGDNPMQSEFCSHIGLTGKHFCRVCKVKGADLKTRPPGDLGEAQRLADFLSPGSPRCKADSIAALDEQLSLILGGAPSNAGPSATESGTKDKYFQHFADQLAAHCAKLKAQPGLLSRESLAEKLRELRATMPAELYSPCLRLEDFDPHSDTPVEILHVILLGFVKYFWRDAVSRQKSAGKDELITRLDSLDMSGLGVTRAKGSTLVHYAGSLTGRDFRVVLQVAPAVLNGLIPTAHYEAWLALCGLAPLVFQPSISDRSAYIVRLRDAIDNFLAATALWTTQWFNKPKFHILLHLLAHVERFGPAVLYSTETFESYNYVIRLRSIHSNHHAPSVDIAESFSHMHAVRHLVSGGYIVKGIDTEGRPILQRAGDGVRDWLHDPIFLRLMGMRSLFAASSYGKYSIIPFQTGSPPWSSTFASRVGEPMRPLGARSVIRQAQGVILKNNDVATVGSFVVYLPPHVQHDPDAAQLGRVEEIVVDTYSERVLAVLVARCDIGDHQAPYMFPTVLVTPHLDALRSLKDCLGVVSTFHNCARHACASANTQDRHQERVLIAAKGAIIQHREPSDLLLNLAQLRSSILLDRYRRTPHRPDLPRLALIQQAIRNRHVLDGTAETHAGDLLRPSTLTPCDAPVESAPSPTPDVLANNAPASEPSRMPLNSPDALVESLQGAASSSRLPSPPRNPAPGSSSLPEAPPMGSSESRSRGQKRAASSRGSSSRRGKAPRANTSNEPNPPGMLQWFNVTQESYSG</sequence>
<keyword evidence="3" id="KW-1185">Reference proteome</keyword>
<dbReference type="AlphaFoldDB" id="A0A371CST1"/>
<gene>
    <name evidence="2" type="ORF">OH76DRAFT_1206029</name>
</gene>
<evidence type="ECO:0000313" key="2">
    <source>
        <dbReference type="EMBL" id="RDX43344.1"/>
    </source>
</evidence>
<dbReference type="EMBL" id="KZ857466">
    <property type="protein sequence ID" value="RDX43344.1"/>
    <property type="molecule type" value="Genomic_DNA"/>
</dbReference>
<dbReference type="PANTHER" id="PTHR31912:SF34">
    <property type="entry name" value="NOTOCHORD-RELATED PROTEIN"/>
    <property type="match status" value="1"/>
</dbReference>
<proteinExistence type="predicted"/>
<reference evidence="2 3" key="1">
    <citation type="journal article" date="2018" name="Biotechnol. Biofuels">
        <title>Integrative visual omics of the white-rot fungus Polyporus brumalis exposes the biotechnological potential of its oxidative enzymes for delignifying raw plant biomass.</title>
        <authorList>
            <person name="Miyauchi S."/>
            <person name="Rancon A."/>
            <person name="Drula E."/>
            <person name="Hage H."/>
            <person name="Chaduli D."/>
            <person name="Favel A."/>
            <person name="Grisel S."/>
            <person name="Henrissat B."/>
            <person name="Herpoel-Gimbert I."/>
            <person name="Ruiz-Duenas F.J."/>
            <person name="Chevret D."/>
            <person name="Hainaut M."/>
            <person name="Lin J."/>
            <person name="Wang M."/>
            <person name="Pangilinan J."/>
            <person name="Lipzen A."/>
            <person name="Lesage-Meessen L."/>
            <person name="Navarro D."/>
            <person name="Riley R."/>
            <person name="Grigoriev I.V."/>
            <person name="Zhou S."/>
            <person name="Raouche S."/>
            <person name="Rosso M.N."/>
        </authorList>
    </citation>
    <scope>NUCLEOTIDE SEQUENCE [LARGE SCALE GENOMIC DNA]</scope>
    <source>
        <strain evidence="2 3">BRFM 1820</strain>
    </source>
</reference>
<evidence type="ECO:0000256" key="1">
    <source>
        <dbReference type="SAM" id="MobiDB-lite"/>
    </source>
</evidence>